<protein>
    <submittedName>
        <fullName evidence="2">Uncharacterized protein</fullName>
    </submittedName>
</protein>
<evidence type="ECO:0000313" key="2">
    <source>
        <dbReference type="EMBL" id="PIA91605.1"/>
    </source>
</evidence>
<feature type="compositionally biased region" description="Basic residues" evidence="1">
    <location>
        <begin position="136"/>
        <end position="145"/>
    </location>
</feature>
<name>A0A2G5HGI8_CERBT</name>
<feature type="compositionally biased region" description="Polar residues" evidence="1">
    <location>
        <begin position="121"/>
        <end position="135"/>
    </location>
</feature>
<organism evidence="2 4">
    <name type="scientific">Cercospora beticola</name>
    <name type="common">Sugarbeet leaf spot fungus</name>
    <dbReference type="NCBI Taxonomy" id="122368"/>
    <lineage>
        <taxon>Eukaryota</taxon>
        <taxon>Fungi</taxon>
        <taxon>Dikarya</taxon>
        <taxon>Ascomycota</taxon>
        <taxon>Pezizomycotina</taxon>
        <taxon>Dothideomycetes</taxon>
        <taxon>Dothideomycetidae</taxon>
        <taxon>Mycosphaerellales</taxon>
        <taxon>Mycosphaerellaceae</taxon>
        <taxon>Cercospora</taxon>
    </lineage>
</organism>
<feature type="compositionally biased region" description="Pro residues" evidence="1">
    <location>
        <begin position="395"/>
        <end position="404"/>
    </location>
</feature>
<evidence type="ECO:0000256" key="1">
    <source>
        <dbReference type="SAM" id="MobiDB-lite"/>
    </source>
</evidence>
<evidence type="ECO:0000313" key="4">
    <source>
        <dbReference type="Proteomes" id="UP000230605"/>
    </source>
</evidence>
<feature type="region of interest" description="Disordered" evidence="1">
    <location>
        <begin position="89"/>
        <end position="149"/>
    </location>
</feature>
<feature type="compositionally biased region" description="Basic and acidic residues" evidence="1">
    <location>
        <begin position="365"/>
        <end position="388"/>
    </location>
</feature>
<proteinExistence type="predicted"/>
<feature type="region of interest" description="Disordered" evidence="1">
    <location>
        <begin position="359"/>
        <end position="411"/>
    </location>
</feature>
<sequence length="512" mass="56614">MQAAVTLAYTMESAQDAGQGFTDWLNAPSTQAIDGACGNKYTSEEGQRVFEAFWTAASAVGPAKIFANAARNFPPSWAKGSGASKDLTDYLSGLVPGKGKGGKDDRPERPSPSPSAPSKPTDQTKSAESSQSPKQCTKKHDKRAPKGLYAPQSTMKSCYNQYVFRGTTKEKPNCQADEWPPAYFLPSDDQERQKKEWGQYIRWLPGSENQGVPSIWVSFCDQEDGGDYNGQRVRKRQTLKGKKLEDDDSYNQVSLNSRLLDLKTPVTRKVKGSDGTVTEYSTWKDVPFTRALYEIAFDWTGVDKPAPENDWNLKQNPCWPKDIAPLDPGYAILTDDPWYKTAAMPNEYKKSVTEGSLYADAPPKSMHEAAKKARPDVEKGRPAPERTGSEQAGDPEPPAKAPKPPQKRLELIDDRIMLRDDLLNTTRPLTEEELRHDVEIIQCADRHCRKERKELGEDDHSIVVPGTGPPTVPPANPAVPTPVSGAEISPALFRRTSLDEDIPFETGIARMG</sequence>
<keyword evidence="5" id="KW-1185">Reference proteome</keyword>
<evidence type="ECO:0000313" key="3">
    <source>
        <dbReference type="EMBL" id="WPB06456.1"/>
    </source>
</evidence>
<dbReference type="AlphaFoldDB" id="A0A2G5HGI8"/>
<accession>A0A2G5HGI8</accession>
<reference evidence="3 5" key="2">
    <citation type="submission" date="2023-09" db="EMBL/GenBank/DDBJ databases">
        <title>Complete-Gapless Cercospora beticola genome.</title>
        <authorList>
            <person name="Wyatt N.A."/>
            <person name="Spanner R.E."/>
            <person name="Bolton M.D."/>
        </authorList>
    </citation>
    <scope>NUCLEOTIDE SEQUENCE [LARGE SCALE GENOMIC DNA]</scope>
    <source>
        <strain evidence="3">Cb09-40</strain>
    </source>
</reference>
<dbReference type="EMBL" id="CP134190">
    <property type="protein sequence ID" value="WPB06456.1"/>
    <property type="molecule type" value="Genomic_DNA"/>
</dbReference>
<evidence type="ECO:0000313" key="5">
    <source>
        <dbReference type="Proteomes" id="UP001302367"/>
    </source>
</evidence>
<dbReference type="Proteomes" id="UP000230605">
    <property type="component" value="Chromosome 7"/>
</dbReference>
<dbReference type="Proteomes" id="UP001302367">
    <property type="component" value="Chromosome 7"/>
</dbReference>
<gene>
    <name evidence="2" type="ORF">CB0940_09237</name>
    <name evidence="3" type="ORF">RHO25_011113</name>
</gene>
<dbReference type="OrthoDB" id="3763214at2759"/>
<dbReference type="EMBL" id="LKMD01000106">
    <property type="protein sequence ID" value="PIA91605.1"/>
    <property type="molecule type" value="Genomic_DNA"/>
</dbReference>
<reference evidence="2 4" key="1">
    <citation type="submission" date="2015-10" db="EMBL/GenBank/DDBJ databases">
        <title>The cercosporin biosynthetic gene cluster was horizontally transferred to several fungal lineages and shown to be expanded in Cercospora beticola based on microsynteny with recipient genomes.</title>
        <authorList>
            <person name="De Jonge R."/>
            <person name="Ebert M.K."/>
            <person name="Suttle J.C."/>
            <person name="Jurick Ii W.M."/>
            <person name="Secor G.A."/>
            <person name="Thomma B.P."/>
            <person name="Van De Peer Y."/>
            <person name="Bolton M.D."/>
        </authorList>
    </citation>
    <scope>NUCLEOTIDE SEQUENCE [LARGE SCALE GENOMIC DNA]</scope>
    <source>
        <strain evidence="2 4">09-40</strain>
    </source>
</reference>